<sequence length="57" mass="6506">MWVESDANMPGGEALARQIVHGKRFFLEELGVDTQEIWLPDSFGYTPPSRSSPRWRG</sequence>
<dbReference type="InterPro" id="IPR000602">
    <property type="entry name" value="Glyco_hydro_38_N"/>
</dbReference>
<dbReference type="Gene3D" id="3.20.110.10">
    <property type="entry name" value="Glycoside hydrolase 38, N terminal domain"/>
    <property type="match status" value="1"/>
</dbReference>
<accession>A0ABQ3TRF7</accession>
<dbReference type="InterPro" id="IPR027291">
    <property type="entry name" value="Glyco_hydro_38_N_sf"/>
</dbReference>
<protein>
    <recommendedName>
        <fullName evidence="1">Glycoside hydrolase family 38 N-terminal domain-containing protein</fullName>
    </recommendedName>
</protein>
<dbReference type="InterPro" id="IPR011330">
    <property type="entry name" value="Glyco_hydro/deAcase_b/a-brl"/>
</dbReference>
<evidence type="ECO:0000259" key="1">
    <source>
        <dbReference type="Pfam" id="PF01074"/>
    </source>
</evidence>
<keyword evidence="3" id="KW-1185">Reference proteome</keyword>
<evidence type="ECO:0000313" key="3">
    <source>
        <dbReference type="Proteomes" id="UP001054854"/>
    </source>
</evidence>
<dbReference type="PANTHER" id="PTHR46017">
    <property type="entry name" value="ALPHA-MANNOSIDASE 2C1"/>
    <property type="match status" value="1"/>
</dbReference>
<organism evidence="2 3">
    <name type="scientific">Streptomyces hygroscopicus</name>
    <dbReference type="NCBI Taxonomy" id="1912"/>
    <lineage>
        <taxon>Bacteria</taxon>
        <taxon>Bacillati</taxon>
        <taxon>Actinomycetota</taxon>
        <taxon>Actinomycetes</taxon>
        <taxon>Kitasatosporales</taxon>
        <taxon>Streptomycetaceae</taxon>
        <taxon>Streptomyces</taxon>
        <taxon>Streptomyces violaceusniger group</taxon>
    </lineage>
</organism>
<proteinExistence type="predicted"/>
<gene>
    <name evidence="2" type="ORF">TPA0910_00010</name>
</gene>
<evidence type="ECO:0000313" key="2">
    <source>
        <dbReference type="EMBL" id="GHJ25568.1"/>
    </source>
</evidence>
<comment type="caution">
    <text evidence="2">The sequence shown here is derived from an EMBL/GenBank/DDBJ whole genome shotgun (WGS) entry which is preliminary data.</text>
</comment>
<dbReference type="SUPFAM" id="SSF88713">
    <property type="entry name" value="Glycoside hydrolase/deacetylase"/>
    <property type="match status" value="1"/>
</dbReference>
<dbReference type="Proteomes" id="UP001054854">
    <property type="component" value="Unassembled WGS sequence"/>
</dbReference>
<reference evidence="2" key="1">
    <citation type="submission" date="2024-05" db="EMBL/GenBank/DDBJ databases">
        <title>Whole genome shotgun sequence of Streptomyces hygroscopicus NBRC 113678.</title>
        <authorList>
            <person name="Komaki H."/>
            <person name="Tamura T."/>
        </authorList>
    </citation>
    <scope>NUCLEOTIDE SEQUENCE</scope>
    <source>
        <strain evidence="2">N11-34</strain>
    </source>
</reference>
<dbReference type="EMBL" id="BNEK01000001">
    <property type="protein sequence ID" value="GHJ25568.1"/>
    <property type="molecule type" value="Genomic_DNA"/>
</dbReference>
<name>A0ABQ3TRF7_STRHY</name>
<dbReference type="PANTHER" id="PTHR46017:SF1">
    <property type="entry name" value="ALPHA-MANNOSIDASE 2C1"/>
    <property type="match status" value="1"/>
</dbReference>
<dbReference type="Pfam" id="PF01074">
    <property type="entry name" value="Glyco_hydro_38N"/>
    <property type="match status" value="1"/>
</dbReference>
<feature type="domain" description="Glycoside hydrolase family 38 N-terminal" evidence="1">
    <location>
        <begin position="1"/>
        <end position="46"/>
    </location>
</feature>